<dbReference type="EMBL" id="BMIL01000002">
    <property type="protein sequence ID" value="GGC55265.1"/>
    <property type="molecule type" value="Genomic_DNA"/>
</dbReference>
<feature type="chain" id="PRO_5037111312" evidence="1">
    <location>
        <begin position="20"/>
        <end position="255"/>
    </location>
</feature>
<dbReference type="Gene3D" id="3.60.15.10">
    <property type="entry name" value="Ribonuclease Z/Hydroxyacylglutathione hydrolase-like"/>
    <property type="match status" value="1"/>
</dbReference>
<dbReference type="InterPro" id="IPR050114">
    <property type="entry name" value="UPF0173_UPF0282_UlaG_hydrolase"/>
</dbReference>
<reference evidence="2" key="1">
    <citation type="journal article" date="2014" name="Int. J. Syst. Evol. Microbiol.">
        <title>Complete genome sequence of Corynebacterium casei LMG S-19264T (=DSM 44701T), isolated from a smear-ripened cheese.</title>
        <authorList>
            <consortium name="US DOE Joint Genome Institute (JGI-PGF)"/>
            <person name="Walter F."/>
            <person name="Albersmeier A."/>
            <person name="Kalinowski J."/>
            <person name="Ruckert C."/>
        </authorList>
    </citation>
    <scope>NUCLEOTIDE SEQUENCE</scope>
    <source>
        <strain evidence="2">CGMCC 1.15343</strain>
    </source>
</reference>
<feature type="signal peptide" evidence="1">
    <location>
        <begin position="1"/>
        <end position="19"/>
    </location>
</feature>
<evidence type="ECO:0000313" key="2">
    <source>
        <dbReference type="EMBL" id="GGC55265.1"/>
    </source>
</evidence>
<accession>A0A916U1S6</accession>
<gene>
    <name evidence="2" type="ORF">GCM10011387_06100</name>
</gene>
<dbReference type="GO" id="GO:0016787">
    <property type="term" value="F:hydrolase activity"/>
    <property type="evidence" value="ECO:0007669"/>
    <property type="project" value="UniProtKB-KW"/>
</dbReference>
<dbReference type="PANTHER" id="PTHR43546:SF3">
    <property type="entry name" value="UPF0173 METAL-DEPENDENT HYDROLASE MJ1163"/>
    <property type="match status" value="1"/>
</dbReference>
<comment type="caution">
    <text evidence="2">The sequence shown here is derived from an EMBL/GenBank/DDBJ whole genome shotgun (WGS) entry which is preliminary data.</text>
</comment>
<keyword evidence="2" id="KW-0378">Hydrolase</keyword>
<reference evidence="2" key="2">
    <citation type="submission" date="2020-09" db="EMBL/GenBank/DDBJ databases">
        <authorList>
            <person name="Sun Q."/>
            <person name="Zhou Y."/>
        </authorList>
    </citation>
    <scope>NUCLEOTIDE SEQUENCE</scope>
    <source>
        <strain evidence="2">CGMCC 1.15343</strain>
    </source>
</reference>
<dbReference type="SUPFAM" id="SSF56281">
    <property type="entry name" value="Metallo-hydrolase/oxidoreductase"/>
    <property type="match status" value="1"/>
</dbReference>
<dbReference type="InterPro" id="IPR036866">
    <property type="entry name" value="RibonucZ/Hydroxyglut_hydro"/>
</dbReference>
<dbReference type="Proteomes" id="UP000651668">
    <property type="component" value="Unassembled WGS sequence"/>
</dbReference>
<keyword evidence="3" id="KW-1185">Reference proteome</keyword>
<name>A0A916U1S6_9SPHI</name>
<dbReference type="PANTHER" id="PTHR43546">
    <property type="entry name" value="UPF0173 METAL-DEPENDENT HYDROLASE MJ1163-RELATED"/>
    <property type="match status" value="1"/>
</dbReference>
<keyword evidence="1" id="KW-0732">Signal</keyword>
<organism evidence="2 3">
    <name type="scientific">Pedobacter quisquiliarum</name>
    <dbReference type="NCBI Taxonomy" id="1834438"/>
    <lineage>
        <taxon>Bacteria</taxon>
        <taxon>Pseudomonadati</taxon>
        <taxon>Bacteroidota</taxon>
        <taxon>Sphingobacteriia</taxon>
        <taxon>Sphingobacteriales</taxon>
        <taxon>Sphingobacteriaceae</taxon>
        <taxon>Pedobacter</taxon>
    </lineage>
</organism>
<sequence>MKLKIALAALMLTTANLYAQDQQPTLPIPERVNVKGGELTIQPITHATLVLNYQNKNIYVDPTGGAEAFTGLGTPHVILVTDIHGDHFDKKTIAAINKSDAVLVVPQAVADSLPATINKKKLVVLSNGAKTTQAGVTIHAVPMYNMPDAENAKFHPKGRGNGYILEIGGKRVYISGDTADTPDMRAMKNIDLAFVCMNLPYTMDVNGAASGVLAFKPKVVYPYHYRGQDVEAFKKLVNDGDKSIEVKLLQWYPGK</sequence>
<evidence type="ECO:0000313" key="3">
    <source>
        <dbReference type="Proteomes" id="UP000651668"/>
    </source>
</evidence>
<dbReference type="AlphaFoldDB" id="A0A916U1S6"/>
<proteinExistence type="predicted"/>
<protein>
    <submittedName>
        <fullName evidence="2">Metal-dependent hydrolase</fullName>
    </submittedName>
</protein>
<dbReference type="Pfam" id="PF13483">
    <property type="entry name" value="Lactamase_B_3"/>
    <property type="match status" value="1"/>
</dbReference>
<evidence type="ECO:0000256" key="1">
    <source>
        <dbReference type="SAM" id="SignalP"/>
    </source>
</evidence>
<dbReference type="RefSeq" id="WP_188625371.1">
    <property type="nucleotide sequence ID" value="NZ_BMIL01000002.1"/>
</dbReference>